<dbReference type="Proteomes" id="UP000184536">
    <property type="component" value="Unassembled WGS sequence"/>
</dbReference>
<gene>
    <name evidence="1" type="ORF">SAMN02745975_01503</name>
</gene>
<dbReference type="PANTHER" id="PTHR38440:SF1">
    <property type="entry name" value="UPF0398 PROTEIN SPR0331"/>
    <property type="match status" value="1"/>
</dbReference>
<accession>A0A1M6HCM5</accession>
<dbReference type="STRING" id="1121919.SAMN02745975_01503"/>
<dbReference type="Gene3D" id="3.40.50.450">
    <property type="match status" value="1"/>
</dbReference>
<dbReference type="SUPFAM" id="SSF102405">
    <property type="entry name" value="MCP/YpsA-like"/>
    <property type="match status" value="1"/>
</dbReference>
<keyword evidence="2" id="KW-1185">Reference proteome</keyword>
<proteinExistence type="predicted"/>
<dbReference type="AlphaFoldDB" id="A0A1M6HCM5"/>
<protein>
    <submittedName>
        <fullName evidence="1">Uncharacterized SPBc2 prophage-derived protein YoqJ</fullName>
    </submittedName>
</protein>
<dbReference type="Pfam" id="PF06908">
    <property type="entry name" value="YpsA"/>
    <property type="match status" value="1"/>
</dbReference>
<name>A0A1M6HCM5_9FIRM</name>
<organism evidence="1 2">
    <name type="scientific">Geosporobacter subterraneus DSM 17957</name>
    <dbReference type="NCBI Taxonomy" id="1121919"/>
    <lineage>
        <taxon>Bacteria</taxon>
        <taxon>Bacillati</taxon>
        <taxon>Bacillota</taxon>
        <taxon>Clostridia</taxon>
        <taxon>Peptostreptococcales</taxon>
        <taxon>Thermotaleaceae</taxon>
        <taxon>Geosporobacter</taxon>
    </lineage>
</organism>
<evidence type="ECO:0000313" key="2">
    <source>
        <dbReference type="Proteomes" id="UP000184536"/>
    </source>
</evidence>
<dbReference type="PANTHER" id="PTHR38440">
    <property type="entry name" value="UPF0398 PROTEIN YPSA"/>
    <property type="match status" value="1"/>
</dbReference>
<dbReference type="InterPro" id="IPR010697">
    <property type="entry name" value="YspA"/>
</dbReference>
<reference evidence="2" key="1">
    <citation type="submission" date="2016-11" db="EMBL/GenBank/DDBJ databases">
        <authorList>
            <person name="Varghese N."/>
            <person name="Submissions S."/>
        </authorList>
    </citation>
    <scope>NUCLEOTIDE SEQUENCE [LARGE SCALE GENOMIC DNA]</scope>
    <source>
        <strain evidence="2">DSM 17957</strain>
    </source>
</reference>
<evidence type="ECO:0000313" key="1">
    <source>
        <dbReference type="EMBL" id="SHJ19950.1"/>
    </source>
</evidence>
<dbReference type="EMBL" id="FQZV01000017">
    <property type="protein sequence ID" value="SHJ19950.1"/>
    <property type="molecule type" value="Genomic_DNA"/>
</dbReference>
<dbReference type="RefSeq" id="WP_051534235.1">
    <property type="nucleotide sequence ID" value="NZ_FQZV01000017.1"/>
</dbReference>
<sequence>MKTVCVTGPREIPKNKIEYVRQELQREIEKAIADGFTRFLSSMSNNVDLDFAAIVAEKKKQYPDLYVEAVIPYSDRIKSKDRRFQELMPQCSGVKVISHERDRDCYFARNRYLVEKSERVIAVSDGKQKSDAAQTLRMAAAKGLELRIIDISDEQIE</sequence>